<sequence>DDELKFTWIGHATCLVQQGDITVLTDPMFSTRASPYKNVVGVARDIPPAYDADDLPAVDVCLISHDHYDHLDKMSCIRLRDKVRGWVVPLGISEWLQDKCDIPAARIVELEWWESVKLVRNEQGADPAESNQMWLTCCPVQHWASRTFFDRNYRLWCAFAVFFPRATFFFGGDTALPPSFPLFEIVSDYLGPLNLAALPIGAYEPDFMMRDAHMHPSEALLMHKALRVDHSVGIHWGTFALSEEPMDEPPRLLQSCIDRDPDRDSIDFVTIPNG</sequence>
<gene>
    <name evidence="3" type="ORF">PHATRDRAFT_bd174</name>
</gene>
<dbReference type="KEGG" id="pti:PHATRDRAFT_bd174"/>
<proteinExistence type="predicted"/>
<dbReference type="GO" id="GO:0070290">
    <property type="term" value="F:N-acylphosphatidylethanolamine-specific phospholipase D activity"/>
    <property type="evidence" value="ECO:0007669"/>
    <property type="project" value="InterPro"/>
</dbReference>
<dbReference type="Pfam" id="PF12706">
    <property type="entry name" value="Lactamase_B_2"/>
    <property type="match status" value="1"/>
</dbReference>
<evidence type="ECO:0000313" key="3">
    <source>
        <dbReference type="EMBL" id="EEC42667.1"/>
    </source>
</evidence>
<dbReference type="PANTHER" id="PTHR15032">
    <property type="entry name" value="N-ACYL-PHOSPHATIDYLETHANOLAMINE-HYDROLYZING PHOSPHOLIPASE D"/>
    <property type="match status" value="1"/>
</dbReference>
<evidence type="ECO:0000313" key="4">
    <source>
        <dbReference type="Proteomes" id="UP000000759"/>
    </source>
</evidence>
<dbReference type="RefSeq" id="XP_002176431.1">
    <property type="nucleotide sequence ID" value="XM_002176395.1"/>
</dbReference>
<dbReference type="HOGENOM" id="CLU_433807_0_0_1"/>
<accession>B7S4D0</accession>
<protein>
    <recommendedName>
        <fullName evidence="2">Metallo-beta-lactamase domain-containing protein</fullName>
    </recommendedName>
</protein>
<dbReference type="InParanoid" id="B7S4D0"/>
<dbReference type="SUPFAM" id="SSF56281">
    <property type="entry name" value="Metallo-hydrolase/oxidoreductase"/>
    <property type="match status" value="1"/>
</dbReference>
<reference evidence="3 4" key="1">
    <citation type="journal article" date="2008" name="Nature">
        <title>The Phaeodactylum genome reveals the evolutionary history of diatom genomes.</title>
        <authorList>
            <person name="Bowler C."/>
            <person name="Allen A.E."/>
            <person name="Badger J.H."/>
            <person name="Grimwood J."/>
            <person name="Jabbari K."/>
            <person name="Kuo A."/>
            <person name="Maheswari U."/>
            <person name="Martens C."/>
            <person name="Maumus F."/>
            <person name="Otillar R.P."/>
            <person name="Rayko E."/>
            <person name="Salamov A."/>
            <person name="Vandepoele K."/>
            <person name="Beszteri B."/>
            <person name="Gruber A."/>
            <person name="Heijde M."/>
            <person name="Katinka M."/>
            <person name="Mock T."/>
            <person name="Valentin K."/>
            <person name="Verret F."/>
            <person name="Berges J.A."/>
            <person name="Brownlee C."/>
            <person name="Cadoret J.P."/>
            <person name="Chiovitti A."/>
            <person name="Choi C.J."/>
            <person name="Coesel S."/>
            <person name="De Martino A."/>
            <person name="Detter J.C."/>
            <person name="Durkin C."/>
            <person name="Falciatore A."/>
            <person name="Fournet J."/>
            <person name="Haruta M."/>
            <person name="Huysman M.J."/>
            <person name="Jenkins B.D."/>
            <person name="Jiroutova K."/>
            <person name="Jorgensen R.E."/>
            <person name="Joubert Y."/>
            <person name="Kaplan A."/>
            <person name="Kroger N."/>
            <person name="Kroth P.G."/>
            <person name="La Roche J."/>
            <person name="Lindquist E."/>
            <person name="Lommer M."/>
            <person name="Martin-Jezequel V."/>
            <person name="Lopez P.J."/>
            <person name="Lucas S."/>
            <person name="Mangogna M."/>
            <person name="McGinnis K."/>
            <person name="Medlin L.K."/>
            <person name="Montsant A."/>
            <person name="Oudot-Le Secq M.P."/>
            <person name="Napoli C."/>
            <person name="Obornik M."/>
            <person name="Parker M.S."/>
            <person name="Petit J.L."/>
            <person name="Porcel B.M."/>
            <person name="Poulsen N."/>
            <person name="Robison M."/>
            <person name="Rychlewski L."/>
            <person name="Rynearson T.A."/>
            <person name="Schmutz J."/>
            <person name="Shapiro H."/>
            <person name="Siaut M."/>
            <person name="Stanley M."/>
            <person name="Sussman M.R."/>
            <person name="Taylor A.R."/>
            <person name="Vardi A."/>
            <person name="von Dassow P."/>
            <person name="Vyverman W."/>
            <person name="Willis A."/>
            <person name="Wyrwicz L.S."/>
            <person name="Rokhsar D.S."/>
            <person name="Weissenbach J."/>
            <person name="Armbrust E.V."/>
            <person name="Green B.R."/>
            <person name="Van de Peer Y."/>
            <person name="Grigoriev I.V."/>
        </authorList>
    </citation>
    <scope>NUCLEOTIDE SEQUENCE [LARGE SCALE GENOMIC DNA]</scope>
    <source>
        <strain evidence="3 4">CCAP 1055/1</strain>
    </source>
</reference>
<keyword evidence="4" id="KW-1185">Reference proteome</keyword>
<dbReference type="Proteomes" id="UP000000759">
    <property type="component" value="Unassembled WGS sequence"/>
</dbReference>
<dbReference type="PANTHER" id="PTHR15032:SF4">
    <property type="entry name" value="N-ACYL-PHOSPHATIDYLETHANOLAMINE-HYDROLYZING PHOSPHOLIPASE D"/>
    <property type="match status" value="1"/>
</dbReference>
<dbReference type="EMBL" id="DS999284">
    <property type="protein sequence ID" value="EEC42667.1"/>
    <property type="molecule type" value="Genomic_DNA"/>
</dbReference>
<feature type="non-terminal residue" evidence="3">
    <location>
        <position position="1"/>
    </location>
</feature>
<dbReference type="eggNOG" id="KOG3798">
    <property type="taxonomic scope" value="Eukaryota"/>
</dbReference>
<feature type="non-terminal residue" evidence="3">
    <location>
        <position position="274"/>
    </location>
</feature>
<dbReference type="GO" id="GO:0008270">
    <property type="term" value="F:zinc ion binding"/>
    <property type="evidence" value="ECO:0007669"/>
    <property type="project" value="InterPro"/>
</dbReference>
<dbReference type="InterPro" id="IPR036866">
    <property type="entry name" value="RibonucZ/Hydroxyglut_hydro"/>
</dbReference>
<feature type="domain" description="Metallo-beta-lactamase" evidence="2">
    <location>
        <begin position="23"/>
        <end position="236"/>
    </location>
</feature>
<organism evidence="3 4">
    <name type="scientific">Phaeodactylum tricornutum (strain CCAP 1055/1)</name>
    <dbReference type="NCBI Taxonomy" id="556484"/>
    <lineage>
        <taxon>Eukaryota</taxon>
        <taxon>Sar</taxon>
        <taxon>Stramenopiles</taxon>
        <taxon>Ochrophyta</taxon>
        <taxon>Bacillariophyta</taxon>
        <taxon>Bacillariophyceae</taxon>
        <taxon>Bacillariophycidae</taxon>
        <taxon>Naviculales</taxon>
        <taxon>Phaeodactylaceae</taxon>
        <taxon>Phaeodactylum</taxon>
    </lineage>
</organism>
<dbReference type="AlphaFoldDB" id="B7S4D0"/>
<name>B7S4D0_PHATC</name>
<dbReference type="Gene3D" id="3.60.15.10">
    <property type="entry name" value="Ribonuclease Z/Hydroxyacylglutathione hydrolase-like"/>
    <property type="match status" value="1"/>
</dbReference>
<reference evidence="4" key="2">
    <citation type="submission" date="2008-08" db="EMBL/GenBank/DDBJ databases">
        <authorList>
            <consortium name="Diatom Consortium"/>
            <person name="Grigoriev I."/>
            <person name="Grimwood J."/>
            <person name="Kuo A."/>
            <person name="Otillar R.P."/>
            <person name="Salamov A."/>
            <person name="Detter J.C."/>
            <person name="Lindquist E."/>
            <person name="Shapiro H."/>
            <person name="Lucas S."/>
            <person name="Glavina del Rio T."/>
            <person name="Pitluck S."/>
            <person name="Rokhsar D."/>
            <person name="Bowler C."/>
        </authorList>
    </citation>
    <scope>GENOME REANNOTATION</scope>
    <source>
        <strain evidence="4">CCAP 1055/1</strain>
    </source>
</reference>
<evidence type="ECO:0000259" key="2">
    <source>
        <dbReference type="Pfam" id="PF12706"/>
    </source>
</evidence>
<dbReference type="GeneID" id="7204813"/>
<dbReference type="PIRSF" id="PIRSF038896">
    <property type="entry name" value="NAPE-PLD"/>
    <property type="match status" value="1"/>
</dbReference>
<dbReference type="InterPro" id="IPR001279">
    <property type="entry name" value="Metallo-B-lactamas"/>
</dbReference>
<dbReference type="PaxDb" id="2850-Phatrdraft174"/>
<evidence type="ECO:0000256" key="1">
    <source>
        <dbReference type="PIRSR" id="PIRSR038896-50"/>
    </source>
</evidence>
<dbReference type="OrthoDB" id="332863at2759"/>
<feature type="binding site" evidence="1">
    <location>
        <position position="213"/>
    </location>
    <ligand>
        <name>an N-acyl-1,2-diacyl-sn-glycero-3-phosphoethanolamine</name>
        <dbReference type="ChEBI" id="CHEBI:62537"/>
    </ligand>
</feature>
<feature type="binding site" evidence="1">
    <location>
        <position position="68"/>
    </location>
    <ligand>
        <name>an N-acyl-1,2-diacyl-sn-glycero-3-phosphoethanolamine</name>
        <dbReference type="ChEBI" id="CHEBI:62537"/>
    </ligand>
</feature>
<dbReference type="FunCoup" id="B7S4D0">
    <property type="interactions" value="12"/>
</dbReference>
<dbReference type="GO" id="GO:0005737">
    <property type="term" value="C:cytoplasm"/>
    <property type="evidence" value="ECO:0007669"/>
    <property type="project" value="TreeGrafter"/>
</dbReference>
<dbReference type="InterPro" id="IPR024884">
    <property type="entry name" value="NAPE-PLD"/>
</dbReference>